<evidence type="ECO:0000256" key="1">
    <source>
        <dbReference type="SAM" id="MobiDB-lite"/>
    </source>
</evidence>
<comment type="caution">
    <text evidence="2">The sequence shown here is derived from an EMBL/GenBank/DDBJ whole genome shotgun (WGS) entry which is preliminary data.</text>
</comment>
<evidence type="ECO:0000313" key="2">
    <source>
        <dbReference type="EMBL" id="CAF88677.1"/>
    </source>
</evidence>
<dbReference type="EMBL" id="CAAE01005303">
    <property type="protein sequence ID" value="CAF88677.1"/>
    <property type="molecule type" value="Genomic_DNA"/>
</dbReference>
<accession>Q4TEK5</accession>
<feature type="compositionally biased region" description="Acidic residues" evidence="1">
    <location>
        <begin position="1"/>
        <end position="10"/>
    </location>
</feature>
<proteinExistence type="predicted"/>
<feature type="compositionally biased region" description="Gly residues" evidence="1">
    <location>
        <begin position="80"/>
        <end position="93"/>
    </location>
</feature>
<feature type="compositionally biased region" description="Basic and acidic residues" evidence="1">
    <location>
        <begin position="61"/>
        <end position="75"/>
    </location>
</feature>
<dbReference type="AlphaFoldDB" id="Q4TEK5"/>
<feature type="compositionally biased region" description="Basic residues" evidence="1">
    <location>
        <begin position="46"/>
        <end position="60"/>
    </location>
</feature>
<sequence length="112" mass="12378">FRPEPAEEDVPPQRRPRLRGHLRDRLQHPRRYPRPGGPGGAGQTGRQHRRPPVGRQRGRHREIPAQRPGRGEPPHHGQAQTGGGCEGAPGGYGESSQTVPELSERQPGETFI</sequence>
<protein>
    <submittedName>
        <fullName evidence="2">(spotted green pufferfish) hypothetical protein</fullName>
    </submittedName>
</protein>
<feature type="region of interest" description="Disordered" evidence="1">
    <location>
        <begin position="1"/>
        <end position="112"/>
    </location>
</feature>
<feature type="non-terminal residue" evidence="2">
    <location>
        <position position="1"/>
    </location>
</feature>
<reference evidence="2" key="2">
    <citation type="submission" date="2004-02" db="EMBL/GenBank/DDBJ databases">
        <authorList>
            <consortium name="Genoscope"/>
            <consortium name="Whitehead Institute Centre for Genome Research"/>
        </authorList>
    </citation>
    <scope>NUCLEOTIDE SEQUENCE</scope>
</reference>
<organism evidence="2">
    <name type="scientific">Tetraodon nigroviridis</name>
    <name type="common">Spotted green pufferfish</name>
    <name type="synonym">Chelonodon nigroviridis</name>
    <dbReference type="NCBI Taxonomy" id="99883"/>
    <lineage>
        <taxon>Eukaryota</taxon>
        <taxon>Metazoa</taxon>
        <taxon>Chordata</taxon>
        <taxon>Craniata</taxon>
        <taxon>Vertebrata</taxon>
        <taxon>Euteleostomi</taxon>
        <taxon>Actinopterygii</taxon>
        <taxon>Neopterygii</taxon>
        <taxon>Teleostei</taxon>
        <taxon>Neoteleostei</taxon>
        <taxon>Acanthomorphata</taxon>
        <taxon>Eupercaria</taxon>
        <taxon>Tetraodontiformes</taxon>
        <taxon>Tetradontoidea</taxon>
        <taxon>Tetraodontidae</taxon>
        <taxon>Tetraodon</taxon>
    </lineage>
</organism>
<reference evidence="2" key="1">
    <citation type="journal article" date="2004" name="Nature">
        <title>Genome duplication in the teleost fish Tetraodon nigroviridis reveals the early vertebrate proto-karyotype.</title>
        <authorList>
            <person name="Jaillon O."/>
            <person name="Aury J.-M."/>
            <person name="Brunet F."/>
            <person name="Petit J.-L."/>
            <person name="Stange-Thomann N."/>
            <person name="Mauceli E."/>
            <person name="Bouneau L."/>
            <person name="Fischer C."/>
            <person name="Ozouf-Costaz C."/>
            <person name="Bernot A."/>
            <person name="Nicaud S."/>
            <person name="Jaffe D."/>
            <person name="Fisher S."/>
            <person name="Lutfalla G."/>
            <person name="Dossat C."/>
            <person name="Segurens B."/>
            <person name="Dasilva C."/>
            <person name="Salanoubat M."/>
            <person name="Levy M."/>
            <person name="Boudet N."/>
            <person name="Castellano S."/>
            <person name="Anthouard V."/>
            <person name="Jubin C."/>
            <person name="Castelli V."/>
            <person name="Katinka M."/>
            <person name="Vacherie B."/>
            <person name="Biemont C."/>
            <person name="Skalli Z."/>
            <person name="Cattolico L."/>
            <person name="Poulain J."/>
            <person name="De Berardinis V."/>
            <person name="Cruaud C."/>
            <person name="Duprat S."/>
            <person name="Brottier P."/>
            <person name="Coutanceau J.-P."/>
            <person name="Gouzy J."/>
            <person name="Parra G."/>
            <person name="Lardier G."/>
            <person name="Chapple C."/>
            <person name="McKernan K.J."/>
            <person name="McEwan P."/>
            <person name="Bosak S."/>
            <person name="Kellis M."/>
            <person name="Volff J.-N."/>
            <person name="Guigo R."/>
            <person name="Zody M.C."/>
            <person name="Mesirov J."/>
            <person name="Lindblad-Toh K."/>
            <person name="Birren B."/>
            <person name="Nusbaum C."/>
            <person name="Kahn D."/>
            <person name="Robinson-Rechavi M."/>
            <person name="Laudet V."/>
            <person name="Schachter V."/>
            <person name="Quetier F."/>
            <person name="Saurin W."/>
            <person name="Scarpelli C."/>
            <person name="Wincker P."/>
            <person name="Lander E.S."/>
            <person name="Weissenbach J."/>
            <person name="Roest Crollius H."/>
        </authorList>
    </citation>
    <scope>NUCLEOTIDE SEQUENCE [LARGE SCALE GENOMIC DNA]</scope>
</reference>
<feature type="compositionally biased region" description="Basic and acidic residues" evidence="1">
    <location>
        <begin position="102"/>
        <end position="112"/>
    </location>
</feature>
<gene>
    <name evidence="2" type="ORF">GSTENG00002202001</name>
</gene>
<dbReference type="KEGG" id="tng:GSTEN00002202G001"/>
<name>Q4TEK5_TETNG</name>